<reference evidence="1" key="1">
    <citation type="journal article" date="2021" name="Proc. Natl. Acad. Sci. U.S.A.">
        <title>A Catalog of Tens of Thousands of Viruses from Human Metagenomes Reveals Hidden Associations with Chronic Diseases.</title>
        <authorList>
            <person name="Tisza M.J."/>
            <person name="Buck C.B."/>
        </authorList>
    </citation>
    <scope>NUCLEOTIDE SEQUENCE</scope>
    <source>
        <strain evidence="1">CtWaE18</strain>
    </source>
</reference>
<sequence>MPPRPPVTRHGGIGTLADGLEQAVGNGVVQSGTMQAVVALSGADFLEQLVEGIFFPVVRGQDGDTAAPHKQGKGRLHKLRQIVHKGRLVDDDAPLFGTKGAGFGRQAPHIEAGGKADAVDGYVPVLVTQDEFLGLFRQHIERLGPEGAVTDEGLGHFLVVGKVKGILPPGFPAFGRFHDGLERLAVRGPDTTALFPDAHAGRVRHPAALVGQEDIGHAHLFPRDAQRLVDVLGHIAGQAALSALFRFGFLGQAGLQFRHQIKAAFYILDSGRADFFGIGKGRAQLALHGLAQGGNGIRPCDDLAPGQAGGVGNLSGGGQLLPLQGKRFQTGHGKGHRGGFLGISRGQELFKGLLSSLDDVNADLAFRLRYLFPATRPGVFLSPAFERSRRDARGLGHGGITQAVNAVEFLRPPQDIRRVFPAHSVPLEAKVAFQDLDLANHAPQLLHALVDLDAQGHDVFTVDVFRVPNQRQSVPDGITMAGDFRSDDFTPGPQFLPLAHFFQSAHLFLASMMVDRCSIARVLFTTSVWSVSFMRS</sequence>
<accession>A0A8S5MY90</accession>
<organism evidence="1">
    <name type="scientific">Myoviridae sp. ctWaE18</name>
    <dbReference type="NCBI Taxonomy" id="2826662"/>
    <lineage>
        <taxon>Viruses</taxon>
        <taxon>Duplodnaviria</taxon>
        <taxon>Heunggongvirae</taxon>
        <taxon>Uroviricota</taxon>
        <taxon>Caudoviricetes</taxon>
    </lineage>
</organism>
<dbReference type="EMBL" id="BK015013">
    <property type="protein sequence ID" value="DAD87095.1"/>
    <property type="molecule type" value="Genomic_DNA"/>
</dbReference>
<evidence type="ECO:0000313" key="1">
    <source>
        <dbReference type="EMBL" id="DAD87095.1"/>
    </source>
</evidence>
<proteinExistence type="predicted"/>
<name>A0A8S5MY90_9CAUD</name>
<protein>
    <submittedName>
        <fullName evidence="1">Uncharacterized protein</fullName>
    </submittedName>
</protein>